<evidence type="ECO:0000313" key="10">
    <source>
        <dbReference type="EMBL" id="KMY48954.1"/>
    </source>
</evidence>
<evidence type="ECO:0000256" key="5">
    <source>
        <dbReference type="ARBA" id="ARBA00022741"/>
    </source>
</evidence>
<dbReference type="Pfam" id="PF00512">
    <property type="entry name" value="HisKA"/>
    <property type="match status" value="1"/>
</dbReference>
<dbReference type="SUPFAM" id="SSF55874">
    <property type="entry name" value="ATPase domain of HSP90 chaperone/DNA topoisomerase II/histidine kinase"/>
    <property type="match status" value="1"/>
</dbReference>
<dbReference type="EMBL" id="LFZW01000001">
    <property type="protein sequence ID" value="KMY48954.1"/>
    <property type="molecule type" value="Genomic_DNA"/>
</dbReference>
<dbReference type="Proteomes" id="UP000037146">
    <property type="component" value="Unassembled WGS sequence"/>
</dbReference>
<dbReference type="PATRIC" id="fig|1679170.3.peg.1084"/>
<evidence type="ECO:0000256" key="2">
    <source>
        <dbReference type="ARBA" id="ARBA00012438"/>
    </source>
</evidence>
<dbReference type="InterPro" id="IPR004358">
    <property type="entry name" value="Sig_transdc_His_kin-like_C"/>
</dbReference>
<dbReference type="SMART" id="SM00387">
    <property type="entry name" value="HATPase_c"/>
    <property type="match status" value="1"/>
</dbReference>
<dbReference type="InterPro" id="IPR018984">
    <property type="entry name" value="Histidine_kinase_N"/>
</dbReference>
<dbReference type="InterPro" id="IPR005467">
    <property type="entry name" value="His_kinase_dom"/>
</dbReference>
<keyword evidence="6" id="KW-0418">Kinase</keyword>
<dbReference type="PANTHER" id="PTHR43547:SF2">
    <property type="entry name" value="HYBRID SIGNAL TRANSDUCTION HISTIDINE KINASE C"/>
    <property type="match status" value="1"/>
</dbReference>
<dbReference type="OrthoDB" id="9815750at2"/>
<keyword evidence="11" id="KW-1185">Reference proteome</keyword>
<dbReference type="Gene3D" id="1.10.287.130">
    <property type="match status" value="1"/>
</dbReference>
<dbReference type="Pfam" id="PF09385">
    <property type="entry name" value="HisK_N"/>
    <property type="match status" value="1"/>
</dbReference>
<dbReference type="GO" id="GO:0000155">
    <property type="term" value="F:phosphorelay sensor kinase activity"/>
    <property type="evidence" value="ECO:0007669"/>
    <property type="project" value="InterPro"/>
</dbReference>
<sequence length="371" mass="42231">MLSIKESAIDFLITNKNKIINEWNEQTLYSPENPLYDKTSLHFGQFIEFLIQTLMHKGAHTEKMIKQLAHTVAAERLQAETPIVDFINHVSSGRSILIHHLLLQNMSTVENQSIIKLMNSCMDQFLYDSISYYSELKSEMVNGQCNTLSQTHKERLTLLGKMTSSFVHEFRNPLTSIMGFVQLLQAETPDIKYLDIISTELQQLNSRITQFLDISKKETKETEKNIFDIGHLTQEVIEFLYPSILEVNANITTNLADNILISGSKEEFRQVLLNIILNALDVLSNENSNPLIDISTTVEISKQLTMNISNNGQKIHEDMIRDIFKPFITTKEHGTGLGLFVCKEIIEKNQGSLTCSSNDVLTTFTIRIPCV</sequence>
<organism evidence="10 11">
    <name type="scientific">Peribacillus loiseleuriae</name>
    <dbReference type="NCBI Taxonomy" id="1679170"/>
    <lineage>
        <taxon>Bacteria</taxon>
        <taxon>Bacillati</taxon>
        <taxon>Bacillota</taxon>
        <taxon>Bacilli</taxon>
        <taxon>Bacillales</taxon>
        <taxon>Bacillaceae</taxon>
        <taxon>Peribacillus</taxon>
    </lineage>
</organism>
<keyword evidence="7" id="KW-0067">ATP-binding</keyword>
<protein>
    <recommendedName>
        <fullName evidence="2">histidine kinase</fullName>
        <ecNumber evidence="2">2.7.13.3</ecNumber>
    </recommendedName>
</protein>
<evidence type="ECO:0000256" key="8">
    <source>
        <dbReference type="ARBA" id="ARBA00023012"/>
    </source>
</evidence>
<dbReference type="GO" id="GO:0005524">
    <property type="term" value="F:ATP binding"/>
    <property type="evidence" value="ECO:0007669"/>
    <property type="project" value="UniProtKB-KW"/>
</dbReference>
<dbReference type="PROSITE" id="PS50109">
    <property type="entry name" value="HIS_KIN"/>
    <property type="match status" value="1"/>
</dbReference>
<dbReference type="Gene3D" id="3.30.565.10">
    <property type="entry name" value="Histidine kinase-like ATPase, C-terminal domain"/>
    <property type="match status" value="1"/>
</dbReference>
<dbReference type="PRINTS" id="PR00344">
    <property type="entry name" value="BCTRLSENSOR"/>
</dbReference>
<dbReference type="InterPro" id="IPR003594">
    <property type="entry name" value="HATPase_dom"/>
</dbReference>
<dbReference type="CDD" id="cd00082">
    <property type="entry name" value="HisKA"/>
    <property type="match status" value="1"/>
</dbReference>
<evidence type="ECO:0000313" key="11">
    <source>
        <dbReference type="Proteomes" id="UP000037146"/>
    </source>
</evidence>
<accession>A0A0K9GQH6</accession>
<evidence type="ECO:0000256" key="1">
    <source>
        <dbReference type="ARBA" id="ARBA00000085"/>
    </source>
</evidence>
<dbReference type="InterPro" id="IPR036097">
    <property type="entry name" value="HisK_dim/P_sf"/>
</dbReference>
<dbReference type="EC" id="2.7.13.3" evidence="2"/>
<dbReference type="Pfam" id="PF02518">
    <property type="entry name" value="HATPase_c"/>
    <property type="match status" value="1"/>
</dbReference>
<dbReference type="InterPro" id="IPR036890">
    <property type="entry name" value="HATPase_C_sf"/>
</dbReference>
<dbReference type="PANTHER" id="PTHR43547">
    <property type="entry name" value="TWO-COMPONENT HISTIDINE KINASE"/>
    <property type="match status" value="1"/>
</dbReference>
<evidence type="ECO:0000256" key="4">
    <source>
        <dbReference type="ARBA" id="ARBA00022679"/>
    </source>
</evidence>
<dbReference type="STRING" id="1679170.AC625_05090"/>
<evidence type="ECO:0000256" key="7">
    <source>
        <dbReference type="ARBA" id="ARBA00022840"/>
    </source>
</evidence>
<gene>
    <name evidence="10" type="ORF">AC625_05090</name>
</gene>
<comment type="caution">
    <text evidence="10">The sequence shown here is derived from an EMBL/GenBank/DDBJ whole genome shotgun (WGS) entry which is preliminary data.</text>
</comment>
<name>A0A0K9GQH6_9BACI</name>
<keyword evidence="8" id="KW-0902">Two-component regulatory system</keyword>
<comment type="catalytic activity">
    <reaction evidence="1">
        <text>ATP + protein L-histidine = ADP + protein N-phospho-L-histidine.</text>
        <dbReference type="EC" id="2.7.13.3"/>
    </reaction>
</comment>
<dbReference type="SUPFAM" id="SSF47384">
    <property type="entry name" value="Homodimeric domain of signal transducing histidine kinase"/>
    <property type="match status" value="1"/>
</dbReference>
<evidence type="ECO:0000256" key="3">
    <source>
        <dbReference type="ARBA" id="ARBA00022553"/>
    </source>
</evidence>
<keyword evidence="5" id="KW-0547">Nucleotide-binding</keyword>
<dbReference type="RefSeq" id="WP_053178011.1">
    <property type="nucleotide sequence ID" value="NZ_LFZW01000001.1"/>
</dbReference>
<dbReference type="Gene3D" id="1.10.490.70">
    <property type="entry name" value="Histidine kinase N-terminal domain"/>
    <property type="match status" value="1"/>
</dbReference>
<dbReference type="SMART" id="SM00388">
    <property type="entry name" value="HisKA"/>
    <property type="match status" value="1"/>
</dbReference>
<dbReference type="AlphaFoldDB" id="A0A0K9GQH6"/>
<dbReference type="InterPro" id="IPR003661">
    <property type="entry name" value="HisK_dim/P_dom"/>
</dbReference>
<keyword evidence="4" id="KW-0808">Transferase</keyword>
<evidence type="ECO:0000256" key="6">
    <source>
        <dbReference type="ARBA" id="ARBA00022777"/>
    </source>
</evidence>
<evidence type="ECO:0000259" key="9">
    <source>
        <dbReference type="PROSITE" id="PS50109"/>
    </source>
</evidence>
<proteinExistence type="predicted"/>
<feature type="domain" description="Histidine kinase" evidence="9">
    <location>
        <begin position="165"/>
        <end position="371"/>
    </location>
</feature>
<keyword evidence="3" id="KW-0597">Phosphoprotein</keyword>
<reference evidence="11" key="1">
    <citation type="submission" date="2015-07" db="EMBL/GenBank/DDBJ databases">
        <title>Genome sequencing project for genomic taxonomy and phylogenomics of Bacillus-like bacteria.</title>
        <authorList>
            <person name="Liu B."/>
            <person name="Wang J."/>
            <person name="Zhu Y."/>
            <person name="Liu G."/>
            <person name="Chen Q."/>
            <person name="Chen Z."/>
            <person name="Lan J."/>
            <person name="Che J."/>
            <person name="Ge C."/>
            <person name="Shi H."/>
            <person name="Pan Z."/>
            <person name="Liu X."/>
        </authorList>
    </citation>
    <scope>NUCLEOTIDE SEQUENCE [LARGE SCALE GENOMIC DNA]</scope>
    <source>
        <strain evidence="11">FJAT-27997</strain>
    </source>
</reference>